<sequence>MESDEIIKSGVEELVPILNECEVTSEDKRECDVLVCEDSSTFNVCNNHSEILSDSNDDDISSDDDAFEDIEYVEASLSDQKIVSLEEENDVHQEEEEVDLKDIFQIQDIVLREKLLSINRLIGNIESLNDNPTPDHVLKSFASFPIFEEFDNSFSENSSPEFETFSDQTKETRSGSTTVHVDNSLPEYDSFCFEIEPDQERLTSVFMKDISDDLSNDPLLEEVDLFLASDNSIPSGIMNFDYESEGDIRFLKELLIDDSIPFPNNESFDFEDDPLFPRPPLKPLDVEFFFDLEPDVIAEEISDELNEDNCFDPGGEFDIFLNVEDDDYFPFMFVIRIFIPYLLYHEVFPLLLSAESEDTIFDPGISV</sequence>
<accession>A0A6L2LY14</accession>
<feature type="compositionally biased region" description="Low complexity" evidence="1">
    <location>
        <begin position="155"/>
        <end position="166"/>
    </location>
</feature>
<dbReference type="AlphaFoldDB" id="A0A6L2LY14"/>
<name>A0A6L2LY14_TANCI</name>
<feature type="region of interest" description="Disordered" evidence="1">
    <location>
        <begin position="155"/>
        <end position="178"/>
    </location>
</feature>
<evidence type="ECO:0008006" key="3">
    <source>
        <dbReference type="Google" id="ProtNLM"/>
    </source>
</evidence>
<comment type="caution">
    <text evidence="2">The sequence shown here is derived from an EMBL/GenBank/DDBJ whole genome shotgun (WGS) entry which is preliminary data.</text>
</comment>
<evidence type="ECO:0000256" key="1">
    <source>
        <dbReference type="SAM" id="MobiDB-lite"/>
    </source>
</evidence>
<evidence type="ECO:0000313" key="2">
    <source>
        <dbReference type="EMBL" id="GEU66039.1"/>
    </source>
</evidence>
<dbReference type="EMBL" id="BKCJ010005313">
    <property type="protein sequence ID" value="GEU66039.1"/>
    <property type="molecule type" value="Genomic_DNA"/>
</dbReference>
<proteinExistence type="predicted"/>
<organism evidence="2">
    <name type="scientific">Tanacetum cinerariifolium</name>
    <name type="common">Dalmatian daisy</name>
    <name type="synonym">Chrysanthemum cinerariifolium</name>
    <dbReference type="NCBI Taxonomy" id="118510"/>
    <lineage>
        <taxon>Eukaryota</taxon>
        <taxon>Viridiplantae</taxon>
        <taxon>Streptophyta</taxon>
        <taxon>Embryophyta</taxon>
        <taxon>Tracheophyta</taxon>
        <taxon>Spermatophyta</taxon>
        <taxon>Magnoliopsida</taxon>
        <taxon>eudicotyledons</taxon>
        <taxon>Gunneridae</taxon>
        <taxon>Pentapetalae</taxon>
        <taxon>asterids</taxon>
        <taxon>campanulids</taxon>
        <taxon>Asterales</taxon>
        <taxon>Asteraceae</taxon>
        <taxon>Asteroideae</taxon>
        <taxon>Anthemideae</taxon>
        <taxon>Anthemidinae</taxon>
        <taxon>Tanacetum</taxon>
    </lineage>
</organism>
<protein>
    <recommendedName>
        <fullName evidence="3">Reverse transcriptase domain-containing protein</fullName>
    </recommendedName>
</protein>
<reference evidence="2" key="1">
    <citation type="journal article" date="2019" name="Sci. Rep.">
        <title>Draft genome of Tanacetum cinerariifolium, the natural source of mosquito coil.</title>
        <authorList>
            <person name="Yamashiro T."/>
            <person name="Shiraishi A."/>
            <person name="Satake H."/>
            <person name="Nakayama K."/>
        </authorList>
    </citation>
    <scope>NUCLEOTIDE SEQUENCE</scope>
</reference>
<gene>
    <name evidence="2" type="ORF">Tci_038017</name>
</gene>